<proteinExistence type="predicted"/>
<comment type="caution">
    <text evidence="5">The sequence shown here is derived from an EMBL/GenBank/DDBJ whole genome shotgun (WGS) entry which is preliminary data.</text>
</comment>
<feature type="domain" description="FAD-binding PCMH-type" evidence="4">
    <location>
        <begin position="1"/>
        <end position="174"/>
    </location>
</feature>
<dbReference type="Gene3D" id="3.30.43.10">
    <property type="entry name" value="Uridine Diphospho-n-acetylenolpyruvylglucosamine Reductase, domain 2"/>
    <property type="match status" value="1"/>
</dbReference>
<keyword evidence="6" id="KW-1185">Reference proteome</keyword>
<keyword evidence="3" id="KW-0560">Oxidoreductase</keyword>
<dbReference type="InterPro" id="IPR016169">
    <property type="entry name" value="FAD-bd_PCMH_sub2"/>
</dbReference>
<reference evidence="5 6" key="1">
    <citation type="submission" date="2023-05" db="EMBL/GenBank/DDBJ databases">
        <title>Actinoplanes sp. NEAU-A12 genome sequencing.</title>
        <authorList>
            <person name="Wang Z.-S."/>
        </authorList>
    </citation>
    <scope>NUCLEOTIDE SEQUENCE [LARGE SCALE GENOMIC DNA]</scope>
    <source>
        <strain evidence="5 6">NEAU-A12</strain>
    </source>
</reference>
<evidence type="ECO:0000313" key="6">
    <source>
        <dbReference type="Proteomes" id="UP001241758"/>
    </source>
</evidence>
<evidence type="ECO:0000256" key="1">
    <source>
        <dbReference type="ARBA" id="ARBA00022630"/>
    </source>
</evidence>
<gene>
    <name evidence="5" type="ORF">QLQ12_17715</name>
</gene>
<dbReference type="InterPro" id="IPR016166">
    <property type="entry name" value="FAD-bd_PCMH"/>
</dbReference>
<accession>A0ABT6WL45</accession>
<evidence type="ECO:0000259" key="4">
    <source>
        <dbReference type="PROSITE" id="PS51387"/>
    </source>
</evidence>
<dbReference type="InterPro" id="IPR002346">
    <property type="entry name" value="Mopterin_DH_FAD-bd"/>
</dbReference>
<keyword evidence="1" id="KW-0285">Flavoprotein</keyword>
<organism evidence="5 6">
    <name type="scientific">Actinoplanes sandaracinus</name>
    <dbReference type="NCBI Taxonomy" id="3045177"/>
    <lineage>
        <taxon>Bacteria</taxon>
        <taxon>Bacillati</taxon>
        <taxon>Actinomycetota</taxon>
        <taxon>Actinomycetes</taxon>
        <taxon>Micromonosporales</taxon>
        <taxon>Micromonosporaceae</taxon>
        <taxon>Actinoplanes</taxon>
    </lineage>
</organism>
<dbReference type="SUPFAM" id="SSF56176">
    <property type="entry name" value="FAD-binding/transporter-associated domain-like"/>
    <property type="match status" value="1"/>
</dbReference>
<dbReference type="SUPFAM" id="SSF55447">
    <property type="entry name" value="CO dehydrogenase flavoprotein C-terminal domain-like"/>
    <property type="match status" value="1"/>
</dbReference>
<dbReference type="PROSITE" id="PS51387">
    <property type="entry name" value="FAD_PCMH"/>
    <property type="match status" value="1"/>
</dbReference>
<dbReference type="Pfam" id="PF00941">
    <property type="entry name" value="FAD_binding_5"/>
    <property type="match status" value="1"/>
</dbReference>
<evidence type="ECO:0000313" key="5">
    <source>
        <dbReference type="EMBL" id="MDI6100449.1"/>
    </source>
</evidence>
<dbReference type="PANTHER" id="PTHR42659">
    <property type="entry name" value="XANTHINE DEHYDROGENASE SUBUNIT C-RELATED"/>
    <property type="match status" value="1"/>
</dbReference>
<evidence type="ECO:0000256" key="3">
    <source>
        <dbReference type="ARBA" id="ARBA00023002"/>
    </source>
</evidence>
<dbReference type="PANTHER" id="PTHR42659:SF2">
    <property type="entry name" value="XANTHINE DEHYDROGENASE SUBUNIT C-RELATED"/>
    <property type="match status" value="1"/>
</dbReference>
<dbReference type="InterPro" id="IPR016167">
    <property type="entry name" value="FAD-bd_PCMH_sub1"/>
</dbReference>
<evidence type="ECO:0000256" key="2">
    <source>
        <dbReference type="ARBA" id="ARBA00022827"/>
    </source>
</evidence>
<protein>
    <submittedName>
        <fullName evidence="5">FAD binding domain-containing protein</fullName>
    </submittedName>
</protein>
<sequence>MLSRFDYTAPVTSREAIADLGLPGTRPLAGGQGLLTAMKLGRLAPPRIVDLRRIPELQGVAESPGGGLRIGAMTTLTQLADVPGLPERYPALSEAAGAIADPQVRNRGTVGGALVDHFTASDLAAALLVYDATLDVIGPAGARTVAMTHFYTLNGPDLATADIVVAVNLPAPVAGWRTAYERRADRATLAPLVGVAVSVPAAGGPARVAVTGATRWPALLADLPAGAEGAGIDVGPDSRFVDDDVMSAAYRAHLTRTLIGAAIRRAGSRDA</sequence>
<dbReference type="RefSeq" id="WP_282761215.1">
    <property type="nucleotide sequence ID" value="NZ_JASCTH010000010.1"/>
</dbReference>
<keyword evidence="2" id="KW-0274">FAD</keyword>
<dbReference type="Proteomes" id="UP001241758">
    <property type="component" value="Unassembled WGS sequence"/>
</dbReference>
<dbReference type="InterPro" id="IPR036683">
    <property type="entry name" value="CO_DH_flav_C_dom_sf"/>
</dbReference>
<dbReference type="InterPro" id="IPR051312">
    <property type="entry name" value="Diverse_Substr_Oxidored"/>
</dbReference>
<dbReference type="Gene3D" id="3.30.465.10">
    <property type="match status" value="1"/>
</dbReference>
<name>A0ABT6WL45_9ACTN</name>
<dbReference type="EMBL" id="JASCTH010000010">
    <property type="protein sequence ID" value="MDI6100449.1"/>
    <property type="molecule type" value="Genomic_DNA"/>
</dbReference>
<dbReference type="InterPro" id="IPR036318">
    <property type="entry name" value="FAD-bd_PCMH-like_sf"/>
</dbReference>